<gene>
    <name evidence="2" type="ORF">D7Z54_02270</name>
</gene>
<dbReference type="EMBL" id="RBVX01000002">
    <property type="protein sequence ID" value="RSL34688.1"/>
    <property type="molecule type" value="Genomic_DNA"/>
</dbReference>
<keyword evidence="3" id="KW-1185">Reference proteome</keyword>
<dbReference type="Proteomes" id="UP000275076">
    <property type="component" value="Unassembled WGS sequence"/>
</dbReference>
<dbReference type="Gene3D" id="3.30.720.110">
    <property type="match status" value="1"/>
</dbReference>
<dbReference type="Gene3D" id="3.30.720.100">
    <property type="match status" value="1"/>
</dbReference>
<comment type="caution">
    <text evidence="2">The sequence shown here is derived from an EMBL/GenBank/DDBJ whole genome shotgun (WGS) entry which is preliminary data.</text>
</comment>
<protein>
    <submittedName>
        <fullName evidence="2">VOC family protein</fullName>
    </submittedName>
</protein>
<organism evidence="2 3">
    <name type="scientific">Salibacterium salarium</name>
    <dbReference type="NCBI Taxonomy" id="284579"/>
    <lineage>
        <taxon>Bacteria</taxon>
        <taxon>Bacillati</taxon>
        <taxon>Bacillota</taxon>
        <taxon>Bacilli</taxon>
        <taxon>Bacillales</taxon>
        <taxon>Bacillaceae</taxon>
    </lineage>
</organism>
<evidence type="ECO:0000259" key="1">
    <source>
        <dbReference type="Pfam" id="PF06983"/>
    </source>
</evidence>
<dbReference type="SUPFAM" id="SSF54593">
    <property type="entry name" value="Glyoxalase/Bleomycin resistance protein/Dihydroxybiphenyl dioxygenase"/>
    <property type="match status" value="2"/>
</dbReference>
<accession>A0A3R9RG63</accession>
<evidence type="ECO:0000313" key="3">
    <source>
        <dbReference type="Proteomes" id="UP000275076"/>
    </source>
</evidence>
<sequence length="304" mass="34861">MTKTNQNIVPHLWYDKEAKEAAEFYASIFPASRITSVTPLDDTPSSDSHLVSFELWGQKFLSINAGPIFKFNPTVSFMVNFDPKRDKEAGEKINKVWSKLSEGGTVLMPLDKYSFSDKYGWIQDKYGLSWQLILTNPEGEERPTIMPSLMFVGDQYNKAEEAIHYYLSVFNNAKKGSITRYPQGMEPDKEGTIMFSDFILENQWLVAMDSARNHPFSFNEAISLTVYCDTQEEIDNYWNKLSAVPESEQCGWLKDKYGMSWQIVPREKEAMMSNGTPEQVARVIQATLKMKKLDLAELRKAYKG</sequence>
<dbReference type="InterPro" id="IPR028973">
    <property type="entry name" value="PhnB-like"/>
</dbReference>
<proteinExistence type="predicted"/>
<dbReference type="OrthoDB" id="9806473at2"/>
<feature type="domain" description="PhnB-like" evidence="1">
    <location>
        <begin position="6"/>
        <end position="133"/>
    </location>
</feature>
<feature type="domain" description="PhnB-like" evidence="1">
    <location>
        <begin position="144"/>
        <end position="264"/>
    </location>
</feature>
<name>A0A3R9RG63_9BACI</name>
<evidence type="ECO:0000313" key="2">
    <source>
        <dbReference type="EMBL" id="RSL34688.1"/>
    </source>
</evidence>
<dbReference type="PANTHER" id="PTHR33990">
    <property type="entry name" value="PROTEIN YJDN-RELATED"/>
    <property type="match status" value="1"/>
</dbReference>
<dbReference type="InterPro" id="IPR029068">
    <property type="entry name" value="Glyas_Bleomycin-R_OHBP_Dase"/>
</dbReference>
<dbReference type="AlphaFoldDB" id="A0A3R9RG63"/>
<dbReference type="RefSeq" id="WP_125554060.1">
    <property type="nucleotide sequence ID" value="NZ_RBVX01000002.1"/>
</dbReference>
<reference evidence="2 3" key="1">
    <citation type="submission" date="2018-10" db="EMBL/GenBank/DDBJ databases">
        <title>Draft genome sequence of Bacillus salarius IM0101, isolated from a hypersaline soil in Inner Mongolia, China.</title>
        <authorList>
            <person name="Yamprayoonswat W."/>
            <person name="Boonvisut S."/>
            <person name="Jumpathong W."/>
            <person name="Sittihan S."/>
            <person name="Ruangsuj P."/>
            <person name="Wanthongcharoen S."/>
            <person name="Thongpramul N."/>
            <person name="Pimmason S."/>
            <person name="Yu B."/>
            <person name="Yasawong M."/>
        </authorList>
    </citation>
    <scope>NUCLEOTIDE SEQUENCE [LARGE SCALE GENOMIC DNA]</scope>
    <source>
        <strain evidence="2 3">IM0101</strain>
    </source>
</reference>
<dbReference type="CDD" id="cd06588">
    <property type="entry name" value="PhnB_like"/>
    <property type="match status" value="2"/>
</dbReference>
<dbReference type="Pfam" id="PF06983">
    <property type="entry name" value="3-dmu-9_3-mt"/>
    <property type="match status" value="2"/>
</dbReference>
<dbReference type="Gene3D" id="3.10.180.10">
    <property type="entry name" value="2,3-Dihydroxybiphenyl 1,2-Dioxygenase, domain 1"/>
    <property type="match status" value="1"/>
</dbReference>